<organism evidence="1">
    <name type="scientific">Hokovirus HKV1</name>
    <dbReference type="NCBI Taxonomy" id="1977638"/>
    <lineage>
        <taxon>Viruses</taxon>
        <taxon>Varidnaviria</taxon>
        <taxon>Bamfordvirae</taxon>
        <taxon>Nucleocytoviricota</taxon>
        <taxon>Megaviricetes</taxon>
        <taxon>Imitervirales</taxon>
        <taxon>Mimiviridae</taxon>
        <taxon>Klosneuvirinae</taxon>
        <taxon>Hokovirus</taxon>
    </lineage>
</organism>
<reference evidence="1" key="1">
    <citation type="journal article" date="2017" name="Science">
        <title>Giant viruses with an expanded complement of translation system components.</title>
        <authorList>
            <person name="Schulz F."/>
            <person name="Yutin N."/>
            <person name="Ivanova N.N."/>
            <person name="Ortega D.R."/>
            <person name="Lee T.K."/>
            <person name="Vierheilig J."/>
            <person name="Daims H."/>
            <person name="Horn M."/>
            <person name="Wagner M."/>
            <person name="Jensen G.J."/>
            <person name="Kyrpides N.C."/>
            <person name="Koonin E.V."/>
            <person name="Woyke T."/>
        </authorList>
    </citation>
    <scope>NUCLEOTIDE SEQUENCE</scope>
    <source>
        <strain evidence="1">HKV1</strain>
    </source>
</reference>
<proteinExistence type="predicted"/>
<sequence>MTFIRFITTGYSRRPDGTETVLHRDNHTGHNPSERDIEFIIQCYKEQVAAMNSKKFHIDRGYQLEFVTSITIIAGHEYLQ</sequence>
<protein>
    <submittedName>
        <fullName evidence="1">Uncharacterized protein</fullName>
    </submittedName>
</protein>
<name>A0A1V0SH34_9VIRU</name>
<gene>
    <name evidence="1" type="ORF">Hokovirus_4_9</name>
</gene>
<dbReference type="EMBL" id="KY684106">
    <property type="protein sequence ID" value="ARF11035.1"/>
    <property type="molecule type" value="Genomic_DNA"/>
</dbReference>
<evidence type="ECO:0000313" key="1">
    <source>
        <dbReference type="EMBL" id="ARF11035.1"/>
    </source>
</evidence>
<accession>A0A1V0SH34</accession>